<dbReference type="SMART" id="SM00028">
    <property type="entry name" value="TPR"/>
    <property type="match status" value="4"/>
</dbReference>
<dbReference type="InterPro" id="IPR019734">
    <property type="entry name" value="TPR_rpt"/>
</dbReference>
<dbReference type="InterPro" id="IPR029489">
    <property type="entry name" value="OGT/SEC/SPY_C"/>
</dbReference>
<dbReference type="InterPro" id="IPR011990">
    <property type="entry name" value="TPR-like_helical_dom_sf"/>
</dbReference>
<dbReference type="Pfam" id="PF13844">
    <property type="entry name" value="Glyco_transf_41"/>
    <property type="match status" value="2"/>
</dbReference>
<keyword evidence="7" id="KW-0802">TPR repeat</keyword>
<accession>A0A840ZNU2</accession>
<dbReference type="RefSeq" id="WP_246390739.1">
    <property type="nucleotide sequence ID" value="NZ_JACHOP010000016.1"/>
</dbReference>
<comment type="similarity">
    <text evidence="2">Belongs to the glycosyltransferase 41 family. O-GlcNAc transferase subfamily.</text>
</comment>
<dbReference type="AlphaFoldDB" id="A0A840ZNU2"/>
<keyword evidence="10" id="KW-1185">Reference proteome</keyword>
<evidence type="ECO:0000256" key="1">
    <source>
        <dbReference type="ARBA" id="ARBA00004922"/>
    </source>
</evidence>
<dbReference type="PANTHER" id="PTHR44998">
    <property type="match status" value="1"/>
</dbReference>
<keyword evidence="6" id="KW-0677">Repeat</keyword>
<evidence type="ECO:0000256" key="3">
    <source>
        <dbReference type="ARBA" id="ARBA00011970"/>
    </source>
</evidence>
<sequence>MAGTIMAAGQADTPAGTHPMAELHERELARIRSGQLDLAGLIHVTETLKQGGRPELAIEPYKSWIALNPDHPLLYAAMFNYGMALSDQKDVTGAVNVLRETVRLKPDFYAAQINLGSALERLGQVGAAVTAWNGVSTALPALTGENLNFKTIALKQLGRVLETSNSDALAEDSLRQSLELNPHQPDVIQHWIALRQRQCKWPLVEDVGQVKKAEIVAGISPLSAACYTDDPVFLLANSHRYCRTSIGLSVDPAEALPPLDPRQRRPGPLRIGYVSSDFREHAVGFSMTEVMEQHDRTVCEVFAYYCGVPAADATHQRTKAAVDHWHDLTGISDPDAARLIRAHGIDILVDLNGYTKDARTRVFALRPAPVSVNWFGFPGTMASPFHHYLVADETILPRELEYTVSESVLRLPCYQPNDRRRTVAAERPSRADLGLPEGAFVYCSLNGMQKITERVFSRWMAILADVPGSVLWLLAGTEEANERLRQAAAARGVAPERLVFADKRANPHHLARYPQADLFLDTFPYGSHTTAADALWMGVPVLTLLGRSFAARVCASLVRAAGIGETVCTTGEDYVARAVAYGRDPASLRPLRERLLAGRDTCLLFDTPLLVRRLEGLYGQMAQAAANDVLPVPRLRGLDLAHEFGTGLALADSETLDDAAYRALYGRHLRETAAVYGGDALADML</sequence>
<dbReference type="EC" id="2.4.1.255" evidence="3"/>
<evidence type="ECO:0000259" key="8">
    <source>
        <dbReference type="Pfam" id="PF13844"/>
    </source>
</evidence>
<evidence type="ECO:0000256" key="2">
    <source>
        <dbReference type="ARBA" id="ARBA00005386"/>
    </source>
</evidence>
<dbReference type="Proteomes" id="UP000583454">
    <property type="component" value="Unassembled WGS sequence"/>
</dbReference>
<dbReference type="SUPFAM" id="SSF48452">
    <property type="entry name" value="TPR-like"/>
    <property type="match status" value="1"/>
</dbReference>
<evidence type="ECO:0000313" key="10">
    <source>
        <dbReference type="Proteomes" id="UP000583454"/>
    </source>
</evidence>
<keyword evidence="5 9" id="KW-0808">Transferase</keyword>
<dbReference type="EMBL" id="JACHOP010000016">
    <property type="protein sequence ID" value="MBB5758715.1"/>
    <property type="molecule type" value="Genomic_DNA"/>
</dbReference>
<gene>
    <name evidence="9" type="ORF">HNR00_003438</name>
</gene>
<dbReference type="GO" id="GO:0097363">
    <property type="term" value="F:protein O-acetylglucosaminyltransferase activity"/>
    <property type="evidence" value="ECO:0007669"/>
    <property type="project" value="UniProtKB-EC"/>
</dbReference>
<dbReference type="PANTHER" id="PTHR44998:SF1">
    <property type="entry name" value="UDP-N-ACETYLGLUCOSAMINE--PEPTIDE N-ACETYLGLUCOSAMINYLTRANSFERASE 110 KDA SUBUNIT"/>
    <property type="match status" value="1"/>
</dbReference>
<proteinExistence type="inferred from homology"/>
<dbReference type="Gene3D" id="3.40.50.2000">
    <property type="entry name" value="Glycogen Phosphorylase B"/>
    <property type="match status" value="1"/>
</dbReference>
<feature type="domain" description="O-GlcNAc transferase C-terminal" evidence="8">
    <location>
        <begin position="266"/>
        <end position="408"/>
    </location>
</feature>
<dbReference type="Gene3D" id="3.40.50.11380">
    <property type="match status" value="1"/>
</dbReference>
<protein>
    <recommendedName>
        <fullName evidence="3">protein O-GlcNAc transferase</fullName>
        <ecNumber evidence="3">2.4.1.255</ecNumber>
    </recommendedName>
</protein>
<keyword evidence="4" id="KW-0328">Glycosyltransferase</keyword>
<comment type="caution">
    <text evidence="9">The sequence shown here is derived from an EMBL/GenBank/DDBJ whole genome shotgun (WGS) entry which is preliminary data.</text>
</comment>
<evidence type="ECO:0000256" key="7">
    <source>
        <dbReference type="ARBA" id="ARBA00022803"/>
    </source>
</evidence>
<organism evidence="9 10">
    <name type="scientific">Methylorubrum rhodinum</name>
    <dbReference type="NCBI Taxonomy" id="29428"/>
    <lineage>
        <taxon>Bacteria</taxon>
        <taxon>Pseudomonadati</taxon>
        <taxon>Pseudomonadota</taxon>
        <taxon>Alphaproteobacteria</taxon>
        <taxon>Hyphomicrobiales</taxon>
        <taxon>Methylobacteriaceae</taxon>
        <taxon>Methylorubrum</taxon>
    </lineage>
</organism>
<comment type="pathway">
    <text evidence="1">Protein modification; protein glycosylation.</text>
</comment>
<evidence type="ECO:0000256" key="5">
    <source>
        <dbReference type="ARBA" id="ARBA00022679"/>
    </source>
</evidence>
<dbReference type="Gene3D" id="1.25.40.10">
    <property type="entry name" value="Tetratricopeptide repeat domain"/>
    <property type="match status" value="2"/>
</dbReference>
<name>A0A840ZNU2_9HYPH</name>
<reference evidence="9 10" key="1">
    <citation type="submission" date="2020-08" db="EMBL/GenBank/DDBJ databases">
        <title>Genomic Encyclopedia of Type Strains, Phase IV (KMG-IV): sequencing the most valuable type-strain genomes for metagenomic binning, comparative biology and taxonomic classification.</title>
        <authorList>
            <person name="Goeker M."/>
        </authorList>
    </citation>
    <scope>NUCLEOTIDE SEQUENCE [LARGE SCALE GENOMIC DNA]</scope>
    <source>
        <strain evidence="9 10">DSM 2163</strain>
    </source>
</reference>
<evidence type="ECO:0000256" key="4">
    <source>
        <dbReference type="ARBA" id="ARBA00022676"/>
    </source>
</evidence>
<evidence type="ECO:0000313" key="9">
    <source>
        <dbReference type="EMBL" id="MBB5758715.1"/>
    </source>
</evidence>
<dbReference type="SUPFAM" id="SSF53756">
    <property type="entry name" value="UDP-Glycosyltransferase/glycogen phosphorylase"/>
    <property type="match status" value="1"/>
</dbReference>
<evidence type="ECO:0000256" key="6">
    <source>
        <dbReference type="ARBA" id="ARBA00022737"/>
    </source>
</evidence>
<feature type="domain" description="O-GlcNAc transferase C-terminal" evidence="8">
    <location>
        <begin position="429"/>
        <end position="608"/>
    </location>
</feature>